<proteinExistence type="predicted"/>
<dbReference type="Pfam" id="PF24764">
    <property type="entry name" value="rva_4"/>
    <property type="match status" value="1"/>
</dbReference>
<evidence type="ECO:0000313" key="3">
    <source>
        <dbReference type="Proteomes" id="UP000076722"/>
    </source>
</evidence>
<organism evidence="2 3">
    <name type="scientific">Sistotremastrum niveocremeum HHB9708</name>
    <dbReference type="NCBI Taxonomy" id="1314777"/>
    <lineage>
        <taxon>Eukaryota</taxon>
        <taxon>Fungi</taxon>
        <taxon>Dikarya</taxon>
        <taxon>Basidiomycota</taxon>
        <taxon>Agaricomycotina</taxon>
        <taxon>Agaricomycetes</taxon>
        <taxon>Sistotremastrales</taxon>
        <taxon>Sistotremastraceae</taxon>
        <taxon>Sertulicium</taxon>
        <taxon>Sertulicium niveocremeum</taxon>
    </lineage>
</organism>
<sequence length="214" mass="25028">MTENRGANRGSYIWGRSVHNTRIERLWYDVTKNFGKKWKNFFRDLELNDGLNVDNPVHLWLLHYLFLSAVNQEAEIWARAWNVHKLKLSGVRDRTPSDMFLLGMVEHGLRGFEPVDDLAPEDLAVYGVDFEVLDDRVLMQHHFEQQEVPEGFFAEDAHPDHMADIQFEPPNCPFSPENLQLLAGLLEQTGVLQTMDMHARRWLWAYALQIVTHF</sequence>
<dbReference type="AlphaFoldDB" id="A0A164RMJ2"/>
<accession>A0A164RMJ2</accession>
<reference evidence="2 3" key="1">
    <citation type="journal article" date="2016" name="Mol. Biol. Evol.">
        <title>Comparative Genomics of Early-Diverging Mushroom-Forming Fungi Provides Insights into the Origins of Lignocellulose Decay Capabilities.</title>
        <authorList>
            <person name="Nagy L.G."/>
            <person name="Riley R."/>
            <person name="Tritt A."/>
            <person name="Adam C."/>
            <person name="Daum C."/>
            <person name="Floudas D."/>
            <person name="Sun H."/>
            <person name="Yadav J.S."/>
            <person name="Pangilinan J."/>
            <person name="Larsson K.H."/>
            <person name="Matsuura K."/>
            <person name="Barry K."/>
            <person name="Labutti K."/>
            <person name="Kuo R."/>
            <person name="Ohm R.A."/>
            <person name="Bhattacharya S.S."/>
            <person name="Shirouzu T."/>
            <person name="Yoshinaga Y."/>
            <person name="Martin F.M."/>
            <person name="Grigoriev I.V."/>
            <person name="Hibbett D.S."/>
        </authorList>
    </citation>
    <scope>NUCLEOTIDE SEQUENCE [LARGE SCALE GENOMIC DNA]</scope>
    <source>
        <strain evidence="2 3">HHB9708</strain>
    </source>
</reference>
<dbReference type="Proteomes" id="UP000076722">
    <property type="component" value="Unassembled WGS sequence"/>
</dbReference>
<dbReference type="PANTHER" id="PTHR46791">
    <property type="entry name" value="EXPRESSED PROTEIN"/>
    <property type="match status" value="1"/>
</dbReference>
<keyword evidence="3" id="KW-1185">Reference proteome</keyword>
<dbReference type="EMBL" id="KV419420">
    <property type="protein sequence ID" value="KZS90695.1"/>
    <property type="molecule type" value="Genomic_DNA"/>
</dbReference>
<dbReference type="OrthoDB" id="3353107at2759"/>
<feature type="domain" description="Integrase core" evidence="1">
    <location>
        <begin position="1"/>
        <end position="107"/>
    </location>
</feature>
<evidence type="ECO:0000313" key="2">
    <source>
        <dbReference type="EMBL" id="KZS90695.1"/>
    </source>
</evidence>
<evidence type="ECO:0000259" key="1">
    <source>
        <dbReference type="Pfam" id="PF24764"/>
    </source>
</evidence>
<name>A0A164RMJ2_9AGAM</name>
<protein>
    <recommendedName>
        <fullName evidence="1">Integrase core domain-containing protein</fullName>
    </recommendedName>
</protein>
<dbReference type="STRING" id="1314777.A0A164RMJ2"/>
<gene>
    <name evidence="2" type="ORF">SISNIDRAFT_415257</name>
</gene>
<dbReference type="PANTHER" id="PTHR46791:SF5">
    <property type="entry name" value="CLR5 DOMAIN-CONTAINING PROTEIN-RELATED"/>
    <property type="match status" value="1"/>
</dbReference>
<dbReference type="InterPro" id="IPR058913">
    <property type="entry name" value="Integrase_dom_put"/>
</dbReference>